<comment type="caution">
    <text evidence="1">The sequence shown here is derived from an EMBL/GenBank/DDBJ whole genome shotgun (WGS) entry which is preliminary data.</text>
</comment>
<reference evidence="1" key="1">
    <citation type="submission" date="2020-06" db="EMBL/GenBank/DDBJ databases">
        <authorList>
            <person name="Li T."/>
            <person name="Hu X."/>
            <person name="Zhang T."/>
            <person name="Song X."/>
            <person name="Zhang H."/>
            <person name="Dai N."/>
            <person name="Sheng W."/>
            <person name="Hou X."/>
            <person name="Wei L."/>
        </authorList>
    </citation>
    <scope>NUCLEOTIDE SEQUENCE</scope>
    <source>
        <strain evidence="1">G02</strain>
        <tissue evidence="1">Leaf</tissue>
    </source>
</reference>
<dbReference type="AlphaFoldDB" id="A0AAW2TGX3"/>
<reference evidence="1" key="2">
    <citation type="journal article" date="2024" name="Plant">
        <title>Genomic evolution and insights into agronomic trait innovations of Sesamum species.</title>
        <authorList>
            <person name="Miao H."/>
            <person name="Wang L."/>
            <person name="Qu L."/>
            <person name="Liu H."/>
            <person name="Sun Y."/>
            <person name="Le M."/>
            <person name="Wang Q."/>
            <person name="Wei S."/>
            <person name="Zheng Y."/>
            <person name="Lin W."/>
            <person name="Duan Y."/>
            <person name="Cao H."/>
            <person name="Xiong S."/>
            <person name="Wang X."/>
            <person name="Wei L."/>
            <person name="Li C."/>
            <person name="Ma Q."/>
            <person name="Ju M."/>
            <person name="Zhao R."/>
            <person name="Li G."/>
            <person name="Mu C."/>
            <person name="Tian Q."/>
            <person name="Mei H."/>
            <person name="Zhang T."/>
            <person name="Gao T."/>
            <person name="Zhang H."/>
        </authorList>
    </citation>
    <scope>NUCLEOTIDE SEQUENCE</scope>
    <source>
        <strain evidence="1">G02</strain>
    </source>
</reference>
<name>A0AAW2TGX3_SESRA</name>
<evidence type="ECO:0000313" key="1">
    <source>
        <dbReference type="EMBL" id="KAL0404143.1"/>
    </source>
</evidence>
<sequence>MIVGPWLPRLDTFQLIRRPASLLDSTKVSSLITTDHEWDEGLIREEFYSAEAECILAIDIRGTEEQDELIWHFEEKNRFTVRSAYQVALRLRNEATCSLSRKS</sequence>
<protein>
    <submittedName>
        <fullName evidence="1">Uncharacterized protein</fullName>
    </submittedName>
</protein>
<accession>A0AAW2TGX3</accession>
<dbReference type="EMBL" id="JACGWJ010000008">
    <property type="protein sequence ID" value="KAL0404143.1"/>
    <property type="molecule type" value="Genomic_DNA"/>
</dbReference>
<organism evidence="1">
    <name type="scientific">Sesamum radiatum</name>
    <name type="common">Black benniseed</name>
    <dbReference type="NCBI Taxonomy" id="300843"/>
    <lineage>
        <taxon>Eukaryota</taxon>
        <taxon>Viridiplantae</taxon>
        <taxon>Streptophyta</taxon>
        <taxon>Embryophyta</taxon>
        <taxon>Tracheophyta</taxon>
        <taxon>Spermatophyta</taxon>
        <taxon>Magnoliopsida</taxon>
        <taxon>eudicotyledons</taxon>
        <taxon>Gunneridae</taxon>
        <taxon>Pentapetalae</taxon>
        <taxon>asterids</taxon>
        <taxon>lamiids</taxon>
        <taxon>Lamiales</taxon>
        <taxon>Pedaliaceae</taxon>
        <taxon>Sesamum</taxon>
    </lineage>
</organism>
<gene>
    <name evidence="1" type="ORF">Sradi_2055100</name>
</gene>
<proteinExistence type="predicted"/>